<feature type="transmembrane region" description="Helical" evidence="6">
    <location>
        <begin position="7"/>
        <end position="23"/>
    </location>
</feature>
<gene>
    <name evidence="8" type="ORF">PF021_03230</name>
</gene>
<accession>A0ABT4VDB0</accession>
<keyword evidence="4 5" id="KW-0413">Isomerase</keyword>
<keyword evidence="6" id="KW-0812">Transmembrane</keyword>
<sequence length="188" mass="21343">MKVLIHYFCRIFIVFFLVGFINAKESQKIQAVLETTSGNITLTLFPDVAPKAVENFVTHINNGYYNGVIFHRVIKKFMIQGGDPTGTGRGGESIWKNDFEDEIKQGYAFDRAGILAMANSGPNTNGSQFFITTTRTPHLNGYHTIFGEISKDKEEESLRALRKIEYTQTNQNDRPIKEQKIIKAYVIQ</sequence>
<comment type="caution">
    <text evidence="8">The sequence shown here is derived from an EMBL/GenBank/DDBJ whole genome shotgun (WGS) entry which is preliminary data.</text>
</comment>
<keyword evidence="6" id="KW-0472">Membrane</keyword>
<dbReference type="PANTHER" id="PTHR45625:SF4">
    <property type="entry name" value="PEPTIDYLPROLYL ISOMERASE DOMAIN AND WD REPEAT-CONTAINING PROTEIN 1"/>
    <property type="match status" value="1"/>
</dbReference>
<dbReference type="EC" id="5.2.1.8" evidence="5"/>
<reference evidence="8 9" key="1">
    <citation type="submission" date="2023-01" db="EMBL/GenBank/DDBJ databases">
        <title>Description of Helicobacter ibis sp. nov. isolated from faecal droppings of black-faced ibis (Theristicus melanopis).</title>
        <authorList>
            <person name="Lopez-Cantillo M."/>
            <person name="Vidal-Veuthey B."/>
            <person name="Mella A."/>
            <person name="De La Haba R."/>
            <person name="Collado L."/>
        </authorList>
    </citation>
    <scope>NUCLEOTIDE SEQUENCE [LARGE SCALE GENOMIC DNA]</scope>
    <source>
        <strain evidence="8 9">A82</strain>
    </source>
</reference>
<comment type="similarity">
    <text evidence="2 5">Belongs to the cyclophilin-type PPIase family.</text>
</comment>
<dbReference type="InterPro" id="IPR029000">
    <property type="entry name" value="Cyclophilin-like_dom_sf"/>
</dbReference>
<evidence type="ECO:0000256" key="6">
    <source>
        <dbReference type="SAM" id="Phobius"/>
    </source>
</evidence>
<evidence type="ECO:0000313" key="8">
    <source>
        <dbReference type="EMBL" id="MDA3968684.1"/>
    </source>
</evidence>
<dbReference type="InterPro" id="IPR044666">
    <property type="entry name" value="Cyclophilin_A-like"/>
</dbReference>
<evidence type="ECO:0000256" key="2">
    <source>
        <dbReference type="ARBA" id="ARBA00007365"/>
    </source>
</evidence>
<dbReference type="Gene3D" id="2.40.100.10">
    <property type="entry name" value="Cyclophilin-like"/>
    <property type="match status" value="1"/>
</dbReference>
<dbReference type="InterPro" id="IPR020892">
    <property type="entry name" value="Cyclophilin-type_PPIase_CS"/>
</dbReference>
<evidence type="ECO:0000256" key="4">
    <source>
        <dbReference type="ARBA" id="ARBA00023235"/>
    </source>
</evidence>
<keyword evidence="9" id="KW-1185">Reference proteome</keyword>
<keyword evidence="3 5" id="KW-0697">Rotamase</keyword>
<keyword evidence="6" id="KW-1133">Transmembrane helix</keyword>
<evidence type="ECO:0000259" key="7">
    <source>
        <dbReference type="PROSITE" id="PS50072"/>
    </source>
</evidence>
<dbReference type="EMBL" id="JAQHXR010000001">
    <property type="protein sequence ID" value="MDA3968684.1"/>
    <property type="molecule type" value="Genomic_DNA"/>
</dbReference>
<proteinExistence type="inferred from homology"/>
<evidence type="ECO:0000256" key="1">
    <source>
        <dbReference type="ARBA" id="ARBA00002388"/>
    </source>
</evidence>
<evidence type="ECO:0000313" key="9">
    <source>
        <dbReference type="Proteomes" id="UP001210261"/>
    </source>
</evidence>
<dbReference type="PROSITE" id="PS50072">
    <property type="entry name" value="CSA_PPIASE_2"/>
    <property type="match status" value="1"/>
</dbReference>
<organism evidence="8 9">
    <name type="scientific">Helicobacter ibis</name>
    <dbReference type="NCBI Taxonomy" id="2962633"/>
    <lineage>
        <taxon>Bacteria</taxon>
        <taxon>Pseudomonadati</taxon>
        <taxon>Campylobacterota</taxon>
        <taxon>Epsilonproteobacteria</taxon>
        <taxon>Campylobacterales</taxon>
        <taxon>Helicobacteraceae</taxon>
        <taxon>Helicobacter</taxon>
    </lineage>
</organism>
<dbReference type="PROSITE" id="PS00170">
    <property type="entry name" value="CSA_PPIASE_1"/>
    <property type="match status" value="1"/>
</dbReference>
<dbReference type="InterPro" id="IPR024936">
    <property type="entry name" value="Cyclophilin-type_PPIase"/>
</dbReference>
<dbReference type="PRINTS" id="PR00153">
    <property type="entry name" value="CSAPPISMRASE"/>
</dbReference>
<dbReference type="Pfam" id="PF00160">
    <property type="entry name" value="Pro_isomerase"/>
    <property type="match status" value="1"/>
</dbReference>
<comment type="catalytic activity">
    <reaction evidence="5">
        <text>[protein]-peptidylproline (omega=180) = [protein]-peptidylproline (omega=0)</text>
        <dbReference type="Rhea" id="RHEA:16237"/>
        <dbReference type="Rhea" id="RHEA-COMP:10747"/>
        <dbReference type="Rhea" id="RHEA-COMP:10748"/>
        <dbReference type="ChEBI" id="CHEBI:83833"/>
        <dbReference type="ChEBI" id="CHEBI:83834"/>
        <dbReference type="EC" id="5.2.1.8"/>
    </reaction>
</comment>
<name>A0ABT4VDB0_9HELI</name>
<evidence type="ECO:0000256" key="3">
    <source>
        <dbReference type="ARBA" id="ARBA00023110"/>
    </source>
</evidence>
<dbReference type="InterPro" id="IPR002130">
    <property type="entry name" value="Cyclophilin-type_PPIase_dom"/>
</dbReference>
<dbReference type="PIRSF" id="PIRSF001467">
    <property type="entry name" value="Peptidylpro_ismrse"/>
    <property type="match status" value="1"/>
</dbReference>
<evidence type="ECO:0000256" key="5">
    <source>
        <dbReference type="RuleBase" id="RU363019"/>
    </source>
</evidence>
<dbReference type="RefSeq" id="WP_271020959.1">
    <property type="nucleotide sequence ID" value="NZ_JAQHXR010000001.1"/>
</dbReference>
<dbReference type="PANTHER" id="PTHR45625">
    <property type="entry name" value="PEPTIDYL-PROLYL CIS-TRANS ISOMERASE-RELATED"/>
    <property type="match status" value="1"/>
</dbReference>
<comment type="function">
    <text evidence="1 5">PPIases accelerate the folding of proteins. It catalyzes the cis-trans isomerization of proline imidic peptide bonds in oligopeptides.</text>
</comment>
<dbReference type="GO" id="GO:0003755">
    <property type="term" value="F:peptidyl-prolyl cis-trans isomerase activity"/>
    <property type="evidence" value="ECO:0007669"/>
    <property type="project" value="UniProtKB-EC"/>
</dbReference>
<feature type="domain" description="PPIase cyclophilin-type" evidence="7">
    <location>
        <begin position="34"/>
        <end position="186"/>
    </location>
</feature>
<protein>
    <recommendedName>
        <fullName evidence="5">Peptidyl-prolyl cis-trans isomerase</fullName>
        <shortName evidence="5">PPIase</shortName>
        <ecNumber evidence="5">5.2.1.8</ecNumber>
    </recommendedName>
</protein>
<dbReference type="SUPFAM" id="SSF50891">
    <property type="entry name" value="Cyclophilin-like"/>
    <property type="match status" value="1"/>
</dbReference>
<dbReference type="Proteomes" id="UP001210261">
    <property type="component" value="Unassembled WGS sequence"/>
</dbReference>